<protein>
    <recommendedName>
        <fullName evidence="6 8">Phosphoglucosamine mutase</fullName>
        <ecNumber evidence="6 8">5.4.2.10</ecNumber>
    </recommendedName>
</protein>
<feature type="domain" description="Alpha-D-phosphohexomutase alpha/beta/alpha" evidence="10">
    <location>
        <begin position="3"/>
        <end position="135"/>
    </location>
</feature>
<dbReference type="Gene3D" id="3.40.120.10">
    <property type="entry name" value="Alpha-D-Glucose-1,6-Bisphosphate, subunit A, domain 3"/>
    <property type="match status" value="3"/>
</dbReference>
<dbReference type="NCBIfam" id="NF008139">
    <property type="entry name" value="PRK10887.1"/>
    <property type="match status" value="1"/>
</dbReference>
<dbReference type="InterPro" id="IPR005845">
    <property type="entry name" value="A-D-PHexomutase_a/b/a-II"/>
</dbReference>
<dbReference type="RefSeq" id="WP_039458170.1">
    <property type="nucleotide sequence ID" value="NZ_JSWE01000180.1"/>
</dbReference>
<dbReference type="FunFam" id="3.40.120.10:FF:000001">
    <property type="entry name" value="Phosphoglucosamine mutase"/>
    <property type="match status" value="1"/>
</dbReference>
<evidence type="ECO:0000313" key="14">
    <source>
        <dbReference type="Proteomes" id="UP000031258"/>
    </source>
</evidence>
<feature type="domain" description="Alpha-D-phosphohexomutase C-terminal" evidence="9">
    <location>
        <begin position="383"/>
        <end position="438"/>
    </location>
</feature>
<evidence type="ECO:0000256" key="8">
    <source>
        <dbReference type="RuleBase" id="RU004327"/>
    </source>
</evidence>
<dbReference type="InterPro" id="IPR005846">
    <property type="entry name" value="A-D-PHexomutase_a/b/a-III"/>
</dbReference>
<dbReference type="GO" id="GO:0005829">
    <property type="term" value="C:cytosol"/>
    <property type="evidence" value="ECO:0007669"/>
    <property type="project" value="TreeGrafter"/>
</dbReference>
<feature type="active site" description="Phosphoserine intermediate" evidence="6">
    <location>
        <position position="101"/>
    </location>
</feature>
<organism evidence="13 14">
    <name type="scientific">Candidatus Jidaibacter acanthamoebae</name>
    <dbReference type="NCBI Taxonomy" id="86105"/>
    <lineage>
        <taxon>Bacteria</taxon>
        <taxon>Pseudomonadati</taxon>
        <taxon>Pseudomonadota</taxon>
        <taxon>Alphaproteobacteria</taxon>
        <taxon>Rickettsiales</taxon>
        <taxon>Candidatus Midichloriaceae</taxon>
        <taxon>Candidatus Jidaibacter</taxon>
    </lineage>
</organism>
<keyword evidence="4 6" id="KW-0460">Magnesium</keyword>
<dbReference type="HAMAP" id="MF_01554_B">
    <property type="entry name" value="GlmM_B"/>
    <property type="match status" value="1"/>
</dbReference>
<dbReference type="SUPFAM" id="SSF55957">
    <property type="entry name" value="Phosphoglucomutase, C-terminal domain"/>
    <property type="match status" value="1"/>
</dbReference>
<dbReference type="PROSITE" id="PS00710">
    <property type="entry name" value="PGM_PMM"/>
    <property type="match status" value="1"/>
</dbReference>
<evidence type="ECO:0000256" key="5">
    <source>
        <dbReference type="ARBA" id="ARBA00023235"/>
    </source>
</evidence>
<dbReference type="SUPFAM" id="SSF53738">
    <property type="entry name" value="Phosphoglucomutase, first 3 domains"/>
    <property type="match status" value="3"/>
</dbReference>
<dbReference type="GO" id="GO:0000287">
    <property type="term" value="F:magnesium ion binding"/>
    <property type="evidence" value="ECO:0007669"/>
    <property type="project" value="UniProtKB-UniRule"/>
</dbReference>
<proteinExistence type="inferred from homology"/>
<dbReference type="CDD" id="cd05802">
    <property type="entry name" value="GlmM"/>
    <property type="match status" value="1"/>
</dbReference>
<reference evidence="13 14" key="1">
    <citation type="submission" date="2014-11" db="EMBL/GenBank/DDBJ databases">
        <title>A Rickettsiales Symbiont of Amoebae With Ancient Features.</title>
        <authorList>
            <person name="Schulz F."/>
            <person name="Martijn J."/>
            <person name="Wascher F."/>
            <person name="Kostanjsek R."/>
            <person name="Ettema T.J."/>
            <person name="Horn M."/>
        </authorList>
    </citation>
    <scope>NUCLEOTIDE SEQUENCE [LARGE SCALE GENOMIC DNA]</scope>
    <source>
        <strain evidence="13 14">UWC36</strain>
    </source>
</reference>
<comment type="PTM">
    <text evidence="6">Activated by phosphorylation.</text>
</comment>
<dbReference type="InterPro" id="IPR005841">
    <property type="entry name" value="Alpha-D-phosphohexomutase_SF"/>
</dbReference>
<comment type="similarity">
    <text evidence="1 6 7">Belongs to the phosphohexose mutase family.</text>
</comment>
<evidence type="ECO:0000259" key="11">
    <source>
        <dbReference type="Pfam" id="PF02879"/>
    </source>
</evidence>
<keyword evidence="5 6" id="KW-0413">Isomerase</keyword>
<dbReference type="EMBL" id="JSWE01000180">
    <property type="protein sequence ID" value="KIE04554.1"/>
    <property type="molecule type" value="Genomic_DNA"/>
</dbReference>
<dbReference type="PANTHER" id="PTHR42946">
    <property type="entry name" value="PHOSPHOHEXOSE MUTASE"/>
    <property type="match status" value="1"/>
</dbReference>
<dbReference type="OrthoDB" id="9803322at2"/>
<evidence type="ECO:0000259" key="12">
    <source>
        <dbReference type="Pfam" id="PF02880"/>
    </source>
</evidence>
<dbReference type="InterPro" id="IPR005843">
    <property type="entry name" value="A-D-PHexomutase_C"/>
</dbReference>
<dbReference type="NCBIfam" id="TIGR01455">
    <property type="entry name" value="glmM"/>
    <property type="match status" value="1"/>
</dbReference>
<evidence type="ECO:0000256" key="3">
    <source>
        <dbReference type="ARBA" id="ARBA00022723"/>
    </source>
</evidence>
<dbReference type="GO" id="GO:0008966">
    <property type="term" value="F:phosphoglucosamine mutase activity"/>
    <property type="evidence" value="ECO:0007669"/>
    <property type="project" value="UniProtKB-UniRule"/>
</dbReference>
<dbReference type="GO" id="GO:0005975">
    <property type="term" value="P:carbohydrate metabolic process"/>
    <property type="evidence" value="ECO:0007669"/>
    <property type="project" value="InterPro"/>
</dbReference>
<dbReference type="InterPro" id="IPR016066">
    <property type="entry name" value="A-D-PHexomutase_CS"/>
</dbReference>
<evidence type="ECO:0000256" key="7">
    <source>
        <dbReference type="RuleBase" id="RU004326"/>
    </source>
</evidence>
<dbReference type="EC" id="5.4.2.10" evidence="6 8"/>
<feature type="binding site" evidence="6">
    <location>
        <position position="247"/>
    </location>
    <ligand>
        <name>Mg(2+)</name>
        <dbReference type="ChEBI" id="CHEBI:18420"/>
    </ligand>
</feature>
<dbReference type="PANTHER" id="PTHR42946:SF1">
    <property type="entry name" value="PHOSPHOGLUCOMUTASE (ALPHA-D-GLUCOSE-1,6-BISPHOSPHATE-DEPENDENT)"/>
    <property type="match status" value="1"/>
</dbReference>
<dbReference type="Proteomes" id="UP000031258">
    <property type="component" value="Unassembled WGS sequence"/>
</dbReference>
<dbReference type="PATRIC" id="fig|86105.3.peg.1572"/>
<keyword evidence="2 6" id="KW-0597">Phosphoprotein</keyword>
<comment type="catalytic activity">
    <reaction evidence="6 8">
        <text>alpha-D-glucosamine 1-phosphate = D-glucosamine 6-phosphate</text>
        <dbReference type="Rhea" id="RHEA:23424"/>
        <dbReference type="ChEBI" id="CHEBI:58516"/>
        <dbReference type="ChEBI" id="CHEBI:58725"/>
        <dbReference type="EC" id="5.4.2.10"/>
    </reaction>
</comment>
<comment type="caution">
    <text evidence="13">The sequence shown here is derived from an EMBL/GenBank/DDBJ whole genome shotgun (WGS) entry which is preliminary data.</text>
</comment>
<dbReference type="InterPro" id="IPR036900">
    <property type="entry name" value="A-D-PHexomutase_C_sf"/>
</dbReference>
<dbReference type="AlphaFoldDB" id="A0A0C1QG75"/>
<dbReference type="GO" id="GO:0004615">
    <property type="term" value="F:phosphomannomutase activity"/>
    <property type="evidence" value="ECO:0007669"/>
    <property type="project" value="TreeGrafter"/>
</dbReference>
<evidence type="ECO:0000259" key="10">
    <source>
        <dbReference type="Pfam" id="PF02878"/>
    </source>
</evidence>
<dbReference type="Pfam" id="PF02878">
    <property type="entry name" value="PGM_PMM_I"/>
    <property type="match status" value="1"/>
</dbReference>
<dbReference type="Pfam" id="PF02879">
    <property type="entry name" value="PGM_PMM_II"/>
    <property type="match status" value="1"/>
</dbReference>
<feature type="domain" description="Alpha-D-phosphohexomutase alpha/beta/alpha" evidence="12">
    <location>
        <begin position="261"/>
        <end position="370"/>
    </location>
</feature>
<evidence type="ECO:0000313" key="13">
    <source>
        <dbReference type="EMBL" id="KIE04554.1"/>
    </source>
</evidence>
<gene>
    <name evidence="13" type="primary">glmM_2</name>
    <name evidence="6" type="synonym">glmM</name>
    <name evidence="13" type="ORF">NF27_HJ00070</name>
</gene>
<dbReference type="FunFam" id="3.40.120.10:FF:000003">
    <property type="entry name" value="Phosphoglucosamine mutase"/>
    <property type="match status" value="1"/>
</dbReference>
<dbReference type="STRING" id="86105.NF27_HJ00070"/>
<dbReference type="InterPro" id="IPR005844">
    <property type="entry name" value="A-D-PHexomutase_a/b/a-I"/>
</dbReference>
<dbReference type="PRINTS" id="PR00509">
    <property type="entry name" value="PGMPMM"/>
</dbReference>
<evidence type="ECO:0000256" key="6">
    <source>
        <dbReference type="HAMAP-Rule" id="MF_01554"/>
    </source>
</evidence>
<evidence type="ECO:0000259" key="9">
    <source>
        <dbReference type="Pfam" id="PF00408"/>
    </source>
</evidence>
<comment type="function">
    <text evidence="6 8">Catalyzes the conversion of glucosamine-6-phosphate to glucosamine-1-phosphate.</text>
</comment>
<dbReference type="InterPro" id="IPR016055">
    <property type="entry name" value="A-D-PHexomutase_a/b/a-I/II/III"/>
</dbReference>
<dbReference type="GO" id="GO:0009252">
    <property type="term" value="P:peptidoglycan biosynthetic process"/>
    <property type="evidence" value="ECO:0007669"/>
    <property type="project" value="TreeGrafter"/>
</dbReference>
<feature type="binding site" evidence="6">
    <location>
        <position position="243"/>
    </location>
    <ligand>
        <name>Mg(2+)</name>
        <dbReference type="ChEBI" id="CHEBI:18420"/>
    </ligand>
</feature>
<dbReference type="InterPro" id="IPR050060">
    <property type="entry name" value="Phosphoglucosamine_mutase"/>
</dbReference>
<feature type="binding site" description="via phosphate group" evidence="6">
    <location>
        <position position="101"/>
    </location>
    <ligand>
        <name>Mg(2+)</name>
        <dbReference type="ChEBI" id="CHEBI:18420"/>
    </ligand>
</feature>
<sequence>MQRLFGTDGIRGTANQYPMTAEIAMKFGMAAGTYYKKLGHRNRVVIAKDTRLSGYLIEPALTSGFISVGVDVILVGPMPTPAVSMLIRSLRADLGVMISASHNPYFDNGLKLFDSKGFKLSDECEDKIQEMILSADINRYLVPPIDLGRAKRLDDAPGRYIEHVKNSFNKENNLTGLRIVVDGANGSAYHLAPTILWELGAEVISIGTEPNGFNINEACGSTHPETLSKKVVETRADIGIALDGDADRVVIVDDKGHIISGDHVIGLIALHLHNRKRLNNDMVVVTQMSNGALDEYLKSHNINTIRTKVGDRYVFDAMRKNNCNLGGEQSGHVILSNYSTTGDGIVAALQVLSLLVESGKKMSKLSHIFELYPQVVRNIKFTKNNPLENPKLQEELEEINKSYNAERIFIRKSGTEKLVRVMVEGKQKNIITEAAQTIETLISEYCS</sequence>
<accession>A0A0C1QG75</accession>
<keyword evidence="14" id="KW-1185">Reference proteome</keyword>
<keyword evidence="3 6" id="KW-0479">Metal-binding</keyword>
<dbReference type="InterPro" id="IPR006352">
    <property type="entry name" value="GlmM_bact"/>
</dbReference>
<evidence type="ECO:0000256" key="2">
    <source>
        <dbReference type="ARBA" id="ARBA00022553"/>
    </source>
</evidence>
<dbReference type="Gene3D" id="3.30.310.50">
    <property type="entry name" value="Alpha-D-phosphohexomutase, C-terminal domain"/>
    <property type="match status" value="1"/>
</dbReference>
<feature type="binding site" evidence="6">
    <location>
        <position position="245"/>
    </location>
    <ligand>
        <name>Mg(2+)</name>
        <dbReference type="ChEBI" id="CHEBI:18420"/>
    </ligand>
</feature>
<name>A0A0C1QG75_9RICK</name>
<evidence type="ECO:0000256" key="4">
    <source>
        <dbReference type="ARBA" id="ARBA00022842"/>
    </source>
</evidence>
<evidence type="ECO:0000256" key="1">
    <source>
        <dbReference type="ARBA" id="ARBA00010231"/>
    </source>
</evidence>
<comment type="cofactor">
    <cofactor evidence="6">
        <name>Mg(2+)</name>
        <dbReference type="ChEBI" id="CHEBI:18420"/>
    </cofactor>
    <text evidence="6">Binds 1 Mg(2+) ion per subunit.</text>
</comment>
<feature type="modified residue" description="Phosphoserine" evidence="6">
    <location>
        <position position="101"/>
    </location>
</feature>
<dbReference type="GO" id="GO:0006048">
    <property type="term" value="P:UDP-N-acetylglucosamine biosynthetic process"/>
    <property type="evidence" value="ECO:0007669"/>
    <property type="project" value="TreeGrafter"/>
</dbReference>
<dbReference type="Pfam" id="PF02880">
    <property type="entry name" value="PGM_PMM_III"/>
    <property type="match status" value="1"/>
</dbReference>
<feature type="domain" description="Alpha-D-phosphohexomutase alpha/beta/alpha" evidence="11">
    <location>
        <begin position="159"/>
        <end position="256"/>
    </location>
</feature>
<dbReference type="Pfam" id="PF00408">
    <property type="entry name" value="PGM_PMM_IV"/>
    <property type="match status" value="1"/>
</dbReference>